<dbReference type="SUPFAM" id="SSF53098">
    <property type="entry name" value="Ribonuclease H-like"/>
    <property type="match status" value="1"/>
</dbReference>
<feature type="compositionally biased region" description="Polar residues" evidence="3">
    <location>
        <begin position="497"/>
        <end position="509"/>
    </location>
</feature>
<dbReference type="EMBL" id="MCFJ01000003">
    <property type="protein sequence ID" value="ORY68973.1"/>
    <property type="molecule type" value="Genomic_DNA"/>
</dbReference>
<dbReference type="Gene3D" id="3.30.420.10">
    <property type="entry name" value="Ribonuclease H-like superfamily/Ribonuclease H"/>
    <property type="match status" value="1"/>
</dbReference>
<feature type="domain" description="HRDC" evidence="4">
    <location>
        <begin position="311"/>
        <end position="391"/>
    </location>
</feature>
<gene>
    <name evidence="5" type="ORF">BCR38DRAFT_424890</name>
</gene>
<evidence type="ECO:0000256" key="1">
    <source>
        <dbReference type="ARBA" id="ARBA00022722"/>
    </source>
</evidence>
<dbReference type="InterPro" id="IPR051132">
    <property type="entry name" value="3-5_Exonuclease_domain"/>
</dbReference>
<feature type="compositionally biased region" description="Low complexity" evidence="3">
    <location>
        <begin position="10"/>
        <end position="21"/>
    </location>
</feature>
<dbReference type="STRING" id="1141098.A0A1Y2EBM5"/>
<dbReference type="InterPro" id="IPR036397">
    <property type="entry name" value="RNaseH_sf"/>
</dbReference>
<dbReference type="GO" id="GO:0006139">
    <property type="term" value="P:nucleobase-containing compound metabolic process"/>
    <property type="evidence" value="ECO:0007669"/>
    <property type="project" value="InterPro"/>
</dbReference>
<evidence type="ECO:0000259" key="4">
    <source>
        <dbReference type="PROSITE" id="PS50967"/>
    </source>
</evidence>
<proteinExistence type="predicted"/>
<dbReference type="Pfam" id="PF00570">
    <property type="entry name" value="HRDC"/>
    <property type="match status" value="1"/>
</dbReference>
<reference evidence="5 6" key="1">
    <citation type="submission" date="2016-07" db="EMBL/GenBank/DDBJ databases">
        <title>Pervasive Adenine N6-methylation of Active Genes in Fungi.</title>
        <authorList>
            <consortium name="DOE Joint Genome Institute"/>
            <person name="Mondo S.J."/>
            <person name="Dannebaum R.O."/>
            <person name="Kuo R.C."/>
            <person name="Labutti K."/>
            <person name="Haridas S."/>
            <person name="Kuo A."/>
            <person name="Salamov A."/>
            <person name="Ahrendt S.R."/>
            <person name="Lipzen A."/>
            <person name="Sullivan W."/>
            <person name="Andreopoulos W.B."/>
            <person name="Clum A."/>
            <person name="Lindquist E."/>
            <person name="Daum C."/>
            <person name="Ramamoorthy G.K."/>
            <person name="Gryganskyi A."/>
            <person name="Culley D."/>
            <person name="Magnuson J.K."/>
            <person name="James T.Y."/>
            <person name="O'Malley M.A."/>
            <person name="Stajich J.E."/>
            <person name="Spatafora J.W."/>
            <person name="Visel A."/>
            <person name="Grigoriev I.V."/>
        </authorList>
    </citation>
    <scope>NUCLEOTIDE SEQUENCE [LARGE SCALE GENOMIC DNA]</scope>
    <source>
        <strain evidence="5 6">CBS 129021</strain>
    </source>
</reference>
<keyword evidence="6" id="KW-1185">Reference proteome</keyword>
<feature type="region of interest" description="Disordered" evidence="3">
    <location>
        <begin position="451"/>
        <end position="509"/>
    </location>
</feature>
<comment type="caution">
    <text evidence="5">The sequence shown here is derived from an EMBL/GenBank/DDBJ whole genome shotgun (WGS) entry which is preliminary data.</text>
</comment>
<dbReference type="GO" id="GO:0000166">
    <property type="term" value="F:nucleotide binding"/>
    <property type="evidence" value="ECO:0007669"/>
    <property type="project" value="InterPro"/>
</dbReference>
<dbReference type="InterPro" id="IPR002562">
    <property type="entry name" value="3'-5'_exonuclease_dom"/>
</dbReference>
<accession>A0A1Y2EBM5</accession>
<feature type="region of interest" description="Disordered" evidence="3">
    <location>
        <begin position="1"/>
        <end position="24"/>
    </location>
</feature>
<dbReference type="PANTHER" id="PTHR13620">
    <property type="entry name" value="3-5 EXONUCLEASE"/>
    <property type="match status" value="1"/>
</dbReference>
<dbReference type="OrthoDB" id="1920326at2759"/>
<protein>
    <submittedName>
        <fullName evidence="5">Ribonuclease H-like domain-containing protein</fullName>
    </submittedName>
</protein>
<dbReference type="InParanoid" id="A0A1Y2EBM5"/>
<evidence type="ECO:0000256" key="2">
    <source>
        <dbReference type="ARBA" id="ARBA00022801"/>
    </source>
</evidence>
<name>A0A1Y2EBM5_9PEZI</name>
<dbReference type="Gene3D" id="1.10.150.80">
    <property type="entry name" value="HRDC domain"/>
    <property type="match status" value="1"/>
</dbReference>
<evidence type="ECO:0000256" key="3">
    <source>
        <dbReference type="SAM" id="MobiDB-lite"/>
    </source>
</evidence>
<dbReference type="InterPro" id="IPR010997">
    <property type="entry name" value="HRDC-like_sf"/>
</dbReference>
<dbReference type="Proteomes" id="UP000193689">
    <property type="component" value="Unassembled WGS sequence"/>
</dbReference>
<dbReference type="GO" id="GO:0005737">
    <property type="term" value="C:cytoplasm"/>
    <property type="evidence" value="ECO:0007669"/>
    <property type="project" value="TreeGrafter"/>
</dbReference>
<keyword evidence="2" id="KW-0378">Hydrolase</keyword>
<dbReference type="CDD" id="cd06141">
    <property type="entry name" value="WRN_exo"/>
    <property type="match status" value="1"/>
</dbReference>
<dbReference type="GO" id="GO:0008408">
    <property type="term" value="F:3'-5' exonuclease activity"/>
    <property type="evidence" value="ECO:0007669"/>
    <property type="project" value="InterPro"/>
</dbReference>
<dbReference type="InterPro" id="IPR012337">
    <property type="entry name" value="RNaseH-like_sf"/>
</dbReference>
<dbReference type="InterPro" id="IPR002121">
    <property type="entry name" value="HRDC_dom"/>
</dbReference>
<evidence type="ECO:0000313" key="6">
    <source>
        <dbReference type="Proteomes" id="UP000193689"/>
    </source>
</evidence>
<organism evidence="5 6">
    <name type="scientific">Pseudomassariella vexata</name>
    <dbReference type="NCBI Taxonomy" id="1141098"/>
    <lineage>
        <taxon>Eukaryota</taxon>
        <taxon>Fungi</taxon>
        <taxon>Dikarya</taxon>
        <taxon>Ascomycota</taxon>
        <taxon>Pezizomycotina</taxon>
        <taxon>Sordariomycetes</taxon>
        <taxon>Xylariomycetidae</taxon>
        <taxon>Amphisphaeriales</taxon>
        <taxon>Pseudomassariaceae</taxon>
        <taxon>Pseudomassariella</taxon>
    </lineage>
</organism>
<dbReference type="SMART" id="SM00474">
    <property type="entry name" value="35EXOc"/>
    <property type="match status" value="1"/>
</dbReference>
<dbReference type="AlphaFoldDB" id="A0A1Y2EBM5"/>
<feature type="compositionally biased region" description="Polar residues" evidence="3">
    <location>
        <begin position="452"/>
        <end position="463"/>
    </location>
</feature>
<dbReference type="GO" id="GO:0005634">
    <property type="term" value="C:nucleus"/>
    <property type="evidence" value="ECO:0007669"/>
    <property type="project" value="TreeGrafter"/>
</dbReference>
<dbReference type="Pfam" id="PF01612">
    <property type="entry name" value="DNA_pol_A_exo1"/>
    <property type="match status" value="1"/>
</dbReference>
<dbReference type="SMART" id="SM00341">
    <property type="entry name" value="HRDC"/>
    <property type="match status" value="1"/>
</dbReference>
<dbReference type="RefSeq" id="XP_040719260.1">
    <property type="nucleotide sequence ID" value="XM_040859689.1"/>
</dbReference>
<evidence type="ECO:0000313" key="5">
    <source>
        <dbReference type="EMBL" id="ORY68973.1"/>
    </source>
</evidence>
<dbReference type="PROSITE" id="PS50967">
    <property type="entry name" value="HRDC"/>
    <property type="match status" value="1"/>
</dbReference>
<dbReference type="SUPFAM" id="SSF47819">
    <property type="entry name" value="HRDC-like"/>
    <property type="match status" value="1"/>
</dbReference>
<dbReference type="GO" id="GO:0003676">
    <property type="term" value="F:nucleic acid binding"/>
    <property type="evidence" value="ECO:0007669"/>
    <property type="project" value="InterPro"/>
</dbReference>
<sequence length="591" mass="65805">MTENPIEDGAPTPNATTNEAPPEWPLSYQLNLPKQTAGQTSRKPWFHHGLYRGPQKRPVKILYSQTKEQSEAIARQFLEETVLGFDMEWPWDSHKRTRLQEKVALIQIACENKIALFHIAMHPGKTAGDLIAPSLRKIIESPDILKTGVAILNADFSRLVKFFSFKPRGAFELSHLHNLVEYGAAQPQLVTTKLVKLAHQVEHHLGLPLFKGQVRISDWSKPLSPQQINYGANDAYASFMLFPCMNAKRKAMDPVPPLPLAAETYLPYTMPPNKSLHLHSANAEDAMITAEEFFKEALDAAEEEDVEPTDPPLPTHLFQRLVQSRKILAGLHKVPPYVIAANSVLEDLARQRPTNEASLLQVKGVGKQKVQKYGAEWLAVIAKEETTNTLQQIQLDGNPQSLTTPRRDSKRRMIATTTGGGEQSSFSPQLQTGLLFELEGEVLADDKLVANEDNSSSDCSSAFGTPVPLPTASQLKRKRHRSPLRELDPIRGPPQSKPTRTTSFSPKSQRTLQNKIVAFGRQVTWKLKLKPQEPLVSEETAKLIVAKPPHTSEELQIIPGIMPFVRACSETKMDLLQAVKKWIPTPPGASA</sequence>
<dbReference type="InterPro" id="IPR044876">
    <property type="entry name" value="HRDC_dom_sf"/>
</dbReference>
<keyword evidence="1" id="KW-0540">Nuclease</keyword>
<dbReference type="PANTHER" id="PTHR13620:SF104">
    <property type="entry name" value="EXONUCLEASE 3'-5' DOMAIN-CONTAINING PROTEIN 2"/>
    <property type="match status" value="1"/>
</dbReference>
<dbReference type="GeneID" id="63775901"/>